<evidence type="ECO:0000256" key="1">
    <source>
        <dbReference type="ARBA" id="ARBA00008078"/>
    </source>
</evidence>
<proteinExistence type="inferred from homology"/>
<organism evidence="7 8">
    <name type="scientific">Hypothenemus hampei</name>
    <name type="common">Coffee berry borer</name>
    <dbReference type="NCBI Taxonomy" id="57062"/>
    <lineage>
        <taxon>Eukaryota</taxon>
        <taxon>Metazoa</taxon>
        <taxon>Ecdysozoa</taxon>
        <taxon>Arthropoda</taxon>
        <taxon>Hexapoda</taxon>
        <taxon>Insecta</taxon>
        <taxon>Pterygota</taxon>
        <taxon>Neoptera</taxon>
        <taxon>Endopterygota</taxon>
        <taxon>Coleoptera</taxon>
        <taxon>Polyphaga</taxon>
        <taxon>Cucujiformia</taxon>
        <taxon>Curculionidae</taxon>
        <taxon>Scolytinae</taxon>
        <taxon>Hypothenemus</taxon>
    </lineage>
</organism>
<feature type="active site" evidence="5">
    <location>
        <position position="257"/>
    </location>
</feature>
<evidence type="ECO:0000259" key="6">
    <source>
        <dbReference type="Pfam" id="PF01974"/>
    </source>
</evidence>
<dbReference type="InterPro" id="IPR011856">
    <property type="entry name" value="tRNA_endonuc-like_dom_sf"/>
</dbReference>
<evidence type="ECO:0000256" key="4">
    <source>
        <dbReference type="PIRNR" id="PIRNR011789"/>
    </source>
</evidence>
<dbReference type="InterPro" id="IPR016589">
    <property type="entry name" value="tRNA_splic_SEN2"/>
</dbReference>
<dbReference type="InterPro" id="IPR006676">
    <property type="entry name" value="tRNA_splic"/>
</dbReference>
<dbReference type="PANTHER" id="PTHR21227:SF0">
    <property type="entry name" value="TRNA-SPLICING ENDONUCLEASE SUBUNIT SEN2"/>
    <property type="match status" value="1"/>
</dbReference>
<dbReference type="GO" id="GO:0000214">
    <property type="term" value="C:tRNA-intron endonuclease complex"/>
    <property type="evidence" value="ECO:0007669"/>
    <property type="project" value="UniProtKB-UniRule"/>
</dbReference>
<dbReference type="EC" id="4.6.1.16" evidence="4"/>
<reference evidence="7 8" key="1">
    <citation type="submission" date="2024-05" db="EMBL/GenBank/DDBJ databases">
        <title>Genetic variation in Jamaican populations of the coffee berry borer (Hypothenemus hampei).</title>
        <authorList>
            <person name="Errbii M."/>
            <person name="Myrie A."/>
        </authorList>
    </citation>
    <scope>NUCLEOTIDE SEQUENCE [LARGE SCALE GENOMIC DNA]</scope>
    <source>
        <strain evidence="7">JA-Hopewell-2020-01-JO</strain>
        <tissue evidence="7">Whole body</tissue>
    </source>
</reference>
<gene>
    <name evidence="7" type="ORF">ABEB36_010035</name>
</gene>
<dbReference type="SUPFAM" id="SSF53032">
    <property type="entry name" value="tRNA-intron endonuclease catalytic domain-like"/>
    <property type="match status" value="1"/>
</dbReference>
<evidence type="ECO:0000256" key="5">
    <source>
        <dbReference type="PIRSR" id="PIRSR011789-1"/>
    </source>
</evidence>
<evidence type="ECO:0000256" key="3">
    <source>
        <dbReference type="ARBA" id="ARBA00023239"/>
    </source>
</evidence>
<comment type="function">
    <text evidence="4">Constitutes one of the two catalytic subunit of the tRNA-splicing endonuclease complex, a complex responsible for identification and cleavage of the splice sites in pre-tRNA. It cleaves pre-tRNA at the 5'- and 3'-splice sites to release the intron. The products are an intron and two tRNA half-molecules bearing 2',3'-cyclic phosphate and 5'-OH termini. There are no conserved sequences at the splice sites, but the intron is invariably located at the same site in the gene, placing the splice sites an invariant distance from the constant structural features of the tRNA body.</text>
</comment>
<keyword evidence="8" id="KW-1185">Reference proteome</keyword>
<dbReference type="InterPro" id="IPR006677">
    <property type="entry name" value="tRNA_intron_Endonuc_cat-like"/>
</dbReference>
<dbReference type="EMBL" id="JBDJPC010000007">
    <property type="protein sequence ID" value="KAL1494436.1"/>
    <property type="molecule type" value="Genomic_DNA"/>
</dbReference>
<dbReference type="PIRSF" id="PIRSF011789">
    <property type="entry name" value="tRNA_splic_SEN2"/>
    <property type="match status" value="1"/>
</dbReference>
<dbReference type="GO" id="GO:0000213">
    <property type="term" value="F:tRNA-intron lyase activity"/>
    <property type="evidence" value="ECO:0007669"/>
    <property type="project" value="UniProtKB-UniRule"/>
</dbReference>
<dbReference type="AlphaFoldDB" id="A0ABD1EIA4"/>
<dbReference type="Gene3D" id="3.40.1350.10">
    <property type="match status" value="1"/>
</dbReference>
<evidence type="ECO:0000313" key="8">
    <source>
        <dbReference type="Proteomes" id="UP001566132"/>
    </source>
</evidence>
<dbReference type="GO" id="GO:0008033">
    <property type="term" value="P:tRNA processing"/>
    <property type="evidence" value="ECO:0007669"/>
    <property type="project" value="UniProtKB-KW"/>
</dbReference>
<evidence type="ECO:0000256" key="2">
    <source>
        <dbReference type="ARBA" id="ARBA00022694"/>
    </source>
</evidence>
<dbReference type="Pfam" id="PF01974">
    <property type="entry name" value="tRNA_int_endo"/>
    <property type="match status" value="1"/>
</dbReference>
<comment type="similarity">
    <text evidence="1 4">Belongs to the tRNA-intron endonuclease family.</text>
</comment>
<feature type="active site" evidence="5">
    <location>
        <position position="215"/>
    </location>
</feature>
<dbReference type="PANTHER" id="PTHR21227">
    <property type="entry name" value="TRNA-SPLICING ENDONUCLEASE SUBUNIT SEN2"/>
    <property type="match status" value="1"/>
</dbReference>
<evidence type="ECO:0000313" key="7">
    <source>
        <dbReference type="EMBL" id="KAL1494436.1"/>
    </source>
</evidence>
<dbReference type="CDD" id="cd22363">
    <property type="entry name" value="tRNA-intron_lyase_C"/>
    <property type="match status" value="1"/>
</dbReference>
<dbReference type="NCBIfam" id="TIGR00324">
    <property type="entry name" value="endA"/>
    <property type="match status" value="1"/>
</dbReference>
<keyword evidence="2 4" id="KW-0819">tRNA processing</keyword>
<feature type="domain" description="tRNA intron endonuclease catalytic" evidence="6">
    <location>
        <begin position="177"/>
        <end position="263"/>
    </location>
</feature>
<sequence length="300" mass="35189">MELREPKAKKQCRISEDSVLPIILKKDGSVKKTLGYFNGFSVVINDPNDMKTVISKGYFGKARFSRSYPQFNKTETEILRHRQFVNRNSTFDKFTDENRPRKVIVLPDSDSDNEEYFTNLQPKYEMDRSGQLETVWLGLEEAFFLNNAIKCLDISFNNKLLSSQELWELFQTKQHNFVRNYIVYFYYRAKNWVVKPGIKFGGDFMLYKQGPPFYHASYVVVIEVVDENSKRNEELTNRAMDSISILGLNRLCETSGKELLICTLRWPENNILSFDNFSQIKVQEVLVRRWIASQERDADS</sequence>
<dbReference type="Proteomes" id="UP001566132">
    <property type="component" value="Unassembled WGS sequence"/>
</dbReference>
<keyword evidence="3 4" id="KW-0456">Lyase</keyword>
<dbReference type="InterPro" id="IPR036167">
    <property type="entry name" value="tRNA_intron_Endo_cat-like_sf"/>
</dbReference>
<feature type="active site" evidence="5">
    <location>
        <position position="207"/>
    </location>
</feature>
<accession>A0ABD1EIA4</accession>
<comment type="caution">
    <text evidence="7">The sequence shown here is derived from an EMBL/GenBank/DDBJ whole genome shotgun (WGS) entry which is preliminary data.</text>
</comment>
<protein>
    <recommendedName>
        <fullName evidence="4">tRNA-splicing endonuclease subunit Sen2</fullName>
        <ecNumber evidence="4">4.6.1.16</ecNumber>
    </recommendedName>
</protein>
<name>A0ABD1EIA4_HYPHA</name>